<name>A0A6G0W9L5_9STRA</name>
<organism evidence="2 3">
    <name type="scientific">Aphanomyces euteiches</name>
    <dbReference type="NCBI Taxonomy" id="100861"/>
    <lineage>
        <taxon>Eukaryota</taxon>
        <taxon>Sar</taxon>
        <taxon>Stramenopiles</taxon>
        <taxon>Oomycota</taxon>
        <taxon>Saprolegniomycetes</taxon>
        <taxon>Saprolegniales</taxon>
        <taxon>Verrucalvaceae</taxon>
        <taxon>Aphanomyces</taxon>
    </lineage>
</organism>
<proteinExistence type="predicted"/>
<comment type="caution">
    <text evidence="2">The sequence shown here is derived from an EMBL/GenBank/DDBJ whole genome shotgun (WGS) entry which is preliminary data.</text>
</comment>
<dbReference type="AlphaFoldDB" id="A0A6G0W9L5"/>
<sequence>MPPSAKVQAGDVDGVENSILSVDHALDHSDAIEAFVMEEASSNPLPSLESAAKTAHVAAPCQCLESSNSTVADNNLTPPDLKAPIQETPFALLPSSSCARPHCCPRRPCRLHSLQSGHSLTSPRHDDSSKQRVRLVQDEQARHDVLVLRQSVLDSRMGLPQRRVVALLTPMRPDHPRQLELFGSNERREESTALLSTKSMQCDGNEHSLHLGSTHGRLPHAPSRPKRLAI</sequence>
<gene>
    <name evidence="2" type="ORF">Ae201684_017840</name>
</gene>
<protein>
    <submittedName>
        <fullName evidence="2">Uncharacterized protein</fullName>
    </submittedName>
</protein>
<dbReference type="EMBL" id="VJMJ01000313">
    <property type="protein sequence ID" value="KAF0723223.1"/>
    <property type="molecule type" value="Genomic_DNA"/>
</dbReference>
<accession>A0A6G0W9L5</accession>
<feature type="region of interest" description="Disordered" evidence="1">
    <location>
        <begin position="200"/>
        <end position="230"/>
    </location>
</feature>
<evidence type="ECO:0000256" key="1">
    <source>
        <dbReference type="SAM" id="MobiDB-lite"/>
    </source>
</evidence>
<evidence type="ECO:0000313" key="2">
    <source>
        <dbReference type="EMBL" id="KAF0723223.1"/>
    </source>
</evidence>
<reference evidence="2 3" key="1">
    <citation type="submission" date="2019-07" db="EMBL/GenBank/DDBJ databases">
        <title>Genomics analysis of Aphanomyces spp. identifies a new class of oomycete effector associated with host adaptation.</title>
        <authorList>
            <person name="Gaulin E."/>
        </authorList>
    </citation>
    <scope>NUCLEOTIDE SEQUENCE [LARGE SCALE GENOMIC DNA]</scope>
    <source>
        <strain evidence="2 3">ATCC 201684</strain>
    </source>
</reference>
<evidence type="ECO:0000313" key="3">
    <source>
        <dbReference type="Proteomes" id="UP000481153"/>
    </source>
</evidence>
<keyword evidence="3" id="KW-1185">Reference proteome</keyword>
<dbReference type="Proteomes" id="UP000481153">
    <property type="component" value="Unassembled WGS sequence"/>
</dbReference>